<reference evidence="4 5" key="1">
    <citation type="submission" date="2020-10" db="EMBL/GenBank/DDBJ databases">
        <title>The Coptis chinensis genome and diversification of protoberbering-type alkaloids.</title>
        <authorList>
            <person name="Wang B."/>
            <person name="Shu S."/>
            <person name="Song C."/>
            <person name="Liu Y."/>
        </authorList>
    </citation>
    <scope>NUCLEOTIDE SEQUENCE [LARGE SCALE GENOMIC DNA]</scope>
    <source>
        <strain evidence="4">HL-2020</strain>
        <tissue evidence="4">Leaf</tissue>
    </source>
</reference>
<feature type="chain" id="PRO_5033011106" description="Transposase MuDR plant domain-containing protein" evidence="2">
    <location>
        <begin position="18"/>
        <end position="358"/>
    </location>
</feature>
<proteinExistence type="predicted"/>
<organism evidence="4 5">
    <name type="scientific">Coptis chinensis</name>
    <dbReference type="NCBI Taxonomy" id="261450"/>
    <lineage>
        <taxon>Eukaryota</taxon>
        <taxon>Viridiplantae</taxon>
        <taxon>Streptophyta</taxon>
        <taxon>Embryophyta</taxon>
        <taxon>Tracheophyta</taxon>
        <taxon>Spermatophyta</taxon>
        <taxon>Magnoliopsida</taxon>
        <taxon>Ranunculales</taxon>
        <taxon>Ranunculaceae</taxon>
        <taxon>Coptidoideae</taxon>
        <taxon>Coptis</taxon>
    </lineage>
</organism>
<name>A0A835H6F4_9MAGN</name>
<dbReference type="Proteomes" id="UP000631114">
    <property type="component" value="Unassembled WGS sequence"/>
</dbReference>
<dbReference type="EMBL" id="JADFTS010000008">
    <property type="protein sequence ID" value="KAF9594121.1"/>
    <property type="molecule type" value="Genomic_DNA"/>
</dbReference>
<feature type="domain" description="Transposase MuDR plant" evidence="3">
    <location>
        <begin position="117"/>
        <end position="172"/>
    </location>
</feature>
<comment type="caution">
    <text evidence="4">The sequence shown here is derived from an EMBL/GenBank/DDBJ whole genome shotgun (WGS) entry which is preliminary data.</text>
</comment>
<feature type="region of interest" description="Disordered" evidence="1">
    <location>
        <begin position="49"/>
        <end position="71"/>
    </location>
</feature>
<dbReference type="Pfam" id="PF03108">
    <property type="entry name" value="DBD_Tnp_Mut"/>
    <property type="match status" value="1"/>
</dbReference>
<gene>
    <name evidence="4" type="ORF">IFM89_027487</name>
</gene>
<evidence type="ECO:0000256" key="1">
    <source>
        <dbReference type="SAM" id="MobiDB-lite"/>
    </source>
</evidence>
<feature type="compositionally biased region" description="Polar residues" evidence="1">
    <location>
        <begin position="299"/>
        <end position="315"/>
    </location>
</feature>
<dbReference type="AlphaFoldDB" id="A0A835H6F4"/>
<feature type="signal peptide" evidence="2">
    <location>
        <begin position="1"/>
        <end position="17"/>
    </location>
</feature>
<protein>
    <recommendedName>
        <fullName evidence="3">Transposase MuDR plant domain-containing protein</fullName>
    </recommendedName>
</protein>
<feature type="compositionally biased region" description="Acidic residues" evidence="1">
    <location>
        <begin position="58"/>
        <end position="71"/>
    </location>
</feature>
<keyword evidence="2" id="KW-0732">Signal</keyword>
<evidence type="ECO:0000313" key="5">
    <source>
        <dbReference type="Proteomes" id="UP000631114"/>
    </source>
</evidence>
<evidence type="ECO:0000256" key="2">
    <source>
        <dbReference type="SAM" id="SignalP"/>
    </source>
</evidence>
<feature type="compositionally biased region" description="Low complexity" evidence="1">
    <location>
        <begin position="349"/>
        <end position="358"/>
    </location>
</feature>
<dbReference type="InterPro" id="IPR004332">
    <property type="entry name" value="Transposase_MuDR"/>
</dbReference>
<sequence length="358" mass="40348">MLKIFLVMIFLREDIFFENDDVDVDIEDDLDLGTDFNLFGPSSVVEDKGYVSQHSSEESDFEPDSESEDEGVEELVDEQEYEKENEHLEFVTKTSNLYADEEHEKVHIEQVPKVQPMYVGMEWPTIKVARTYFKSLAVANKFSYKQVKNEKGRLRLKCAIEGCSWNIFASSVDQHTMRLRHFKGEHTCEADKNDKTYAGYVMPIENVEDWKVPDKMVFPPPFESKAGRPKKQRIRAEDEPQAKGPKKKCSKCGVVGHNSISEDCQGEQHGAAPRRTKKGRMSGGETSRQSGVDMIVGETSKQSGANVSMGETSKQPRVPLVIPAPPPLRGTWRGGRRGRENGNRGGRGNNTVGRMQIG</sequence>
<accession>A0A835H6F4</accession>
<evidence type="ECO:0000259" key="3">
    <source>
        <dbReference type="Pfam" id="PF03108"/>
    </source>
</evidence>
<evidence type="ECO:0000313" key="4">
    <source>
        <dbReference type="EMBL" id="KAF9594121.1"/>
    </source>
</evidence>
<feature type="region of interest" description="Disordered" evidence="1">
    <location>
        <begin position="220"/>
        <end position="358"/>
    </location>
</feature>
<keyword evidence="5" id="KW-1185">Reference proteome</keyword>